<dbReference type="PANTHER" id="PTHR10272:SF0">
    <property type="entry name" value="PLATELET-ACTIVATING FACTOR ACETYLHYDROLASE"/>
    <property type="match status" value="1"/>
</dbReference>
<protein>
    <submittedName>
        <fullName evidence="5">Dienelactone hydrolase</fullName>
    </submittedName>
</protein>
<keyword evidence="2" id="KW-0442">Lipid degradation</keyword>
<keyword evidence="1 5" id="KW-0378">Hydrolase</keyword>
<proteinExistence type="predicted"/>
<evidence type="ECO:0000256" key="4">
    <source>
        <dbReference type="SAM" id="SignalP"/>
    </source>
</evidence>
<dbReference type="InterPro" id="IPR016986">
    <property type="entry name" value="UCP031982_abhydr"/>
</dbReference>
<evidence type="ECO:0000313" key="6">
    <source>
        <dbReference type="Proteomes" id="UP001549251"/>
    </source>
</evidence>
<sequence>MIAIDHRFRIWRWLAPLLLVLPLAAFAQTNAGVGVSPITIHDPVNGGTMPGYVFYPSSQASRVTRVGAYELHATRDAPPIAGTKPLVVISHGHGGDDLEFRNMAILLASHGFIAATLLHPKDNYLDSSGNGHAAVLGGRPIQVSATISMLLNDPRWKTLVDPNRIGAAGFSAGGYTALLLVGAVPRFDRLMTYCDENPADKEGICEFLKTLPAPDQSLKSYLGALQKKYTHWGNPDDPRVKAAFAMAPFSVVFGKDGLATVNRPVFLYYGQNDHVLIPQYNVLHIAPLIKSLDGMKMVPNAGHYVFMGPCSPQLAKHLPSLCQDPSGVDRAAVQRQVNADALTFFRKTLVTPSR</sequence>
<dbReference type="Gene3D" id="3.40.50.1820">
    <property type="entry name" value="alpha/beta hydrolase"/>
    <property type="match status" value="1"/>
</dbReference>
<evidence type="ECO:0000256" key="2">
    <source>
        <dbReference type="ARBA" id="ARBA00022963"/>
    </source>
</evidence>
<feature type="signal peptide" evidence="4">
    <location>
        <begin position="1"/>
        <end position="27"/>
    </location>
</feature>
<keyword evidence="6" id="KW-1185">Reference proteome</keyword>
<dbReference type="RefSeq" id="WP_354548607.1">
    <property type="nucleotide sequence ID" value="NZ_JBEPSD010000001.1"/>
</dbReference>
<evidence type="ECO:0000313" key="5">
    <source>
        <dbReference type="EMBL" id="MET4569339.1"/>
    </source>
</evidence>
<name>A0ABV2PWC2_9GAMM</name>
<dbReference type="InterPro" id="IPR029058">
    <property type="entry name" value="AB_hydrolase_fold"/>
</dbReference>
<dbReference type="GO" id="GO:0016787">
    <property type="term" value="F:hydrolase activity"/>
    <property type="evidence" value="ECO:0007669"/>
    <property type="project" value="UniProtKB-KW"/>
</dbReference>
<comment type="caution">
    <text evidence="5">The sequence shown here is derived from an EMBL/GenBank/DDBJ whole genome shotgun (WGS) entry which is preliminary data.</text>
</comment>
<dbReference type="SUPFAM" id="SSF53474">
    <property type="entry name" value="alpha/beta-Hydrolases"/>
    <property type="match status" value="1"/>
</dbReference>
<evidence type="ECO:0000256" key="1">
    <source>
        <dbReference type="ARBA" id="ARBA00022801"/>
    </source>
</evidence>
<feature type="chain" id="PRO_5046750221" evidence="4">
    <location>
        <begin position="28"/>
        <end position="354"/>
    </location>
</feature>
<dbReference type="PIRSF" id="PIRSF031982">
    <property type="entry name" value="UCP031982_abhydr"/>
    <property type="match status" value="1"/>
</dbReference>
<reference evidence="5 6" key="1">
    <citation type="submission" date="2024-06" db="EMBL/GenBank/DDBJ databases">
        <title>Sorghum-associated microbial communities from plants grown in Nebraska, USA.</title>
        <authorList>
            <person name="Schachtman D."/>
        </authorList>
    </citation>
    <scope>NUCLEOTIDE SEQUENCE [LARGE SCALE GENOMIC DNA]</scope>
    <source>
        <strain evidence="5 6">1757</strain>
    </source>
</reference>
<keyword evidence="4" id="KW-0732">Signal</keyword>
<accession>A0ABV2PWC2</accession>
<organism evidence="5 6">
    <name type="scientific">Rhodanobacter soli</name>
    <dbReference type="NCBI Taxonomy" id="590609"/>
    <lineage>
        <taxon>Bacteria</taxon>
        <taxon>Pseudomonadati</taxon>
        <taxon>Pseudomonadota</taxon>
        <taxon>Gammaproteobacteria</taxon>
        <taxon>Lysobacterales</taxon>
        <taxon>Rhodanobacteraceae</taxon>
        <taxon>Rhodanobacter</taxon>
    </lineage>
</organism>
<dbReference type="Proteomes" id="UP001549251">
    <property type="component" value="Unassembled WGS sequence"/>
</dbReference>
<dbReference type="EMBL" id="JBEPSD010000001">
    <property type="protein sequence ID" value="MET4569339.1"/>
    <property type="molecule type" value="Genomic_DNA"/>
</dbReference>
<dbReference type="PANTHER" id="PTHR10272">
    <property type="entry name" value="PLATELET-ACTIVATING FACTOR ACETYLHYDROLASE"/>
    <property type="match status" value="1"/>
</dbReference>
<gene>
    <name evidence="5" type="ORF">ABIE04_001666</name>
</gene>
<evidence type="ECO:0000256" key="3">
    <source>
        <dbReference type="ARBA" id="ARBA00023098"/>
    </source>
</evidence>
<keyword evidence="3" id="KW-0443">Lipid metabolism</keyword>